<protein>
    <submittedName>
        <fullName evidence="2">Uncharacterized protein</fullName>
    </submittedName>
</protein>
<reference evidence="2" key="1">
    <citation type="submission" date="2016-03" db="EMBL/GenBank/DDBJ databases">
        <authorList>
            <person name="Ploux O."/>
        </authorList>
    </citation>
    <scope>NUCLEOTIDE SEQUENCE</scope>
    <source>
        <strain evidence="2">UC10</strain>
    </source>
</reference>
<dbReference type="AlphaFoldDB" id="A0A1Y5PJF7"/>
<evidence type="ECO:0000256" key="1">
    <source>
        <dbReference type="SAM" id="MobiDB-lite"/>
    </source>
</evidence>
<name>A0A1Y5PJF7_9MYCO</name>
<organism evidence="2">
    <name type="scientific">uncultured Mycobacterium sp</name>
    <dbReference type="NCBI Taxonomy" id="171292"/>
    <lineage>
        <taxon>Bacteria</taxon>
        <taxon>Bacillati</taxon>
        <taxon>Actinomycetota</taxon>
        <taxon>Actinomycetes</taxon>
        <taxon>Mycobacteriales</taxon>
        <taxon>Mycobacteriaceae</taxon>
        <taxon>Mycobacterium</taxon>
        <taxon>environmental samples</taxon>
    </lineage>
</organism>
<feature type="region of interest" description="Disordered" evidence="1">
    <location>
        <begin position="81"/>
        <end position="117"/>
    </location>
</feature>
<dbReference type="EMBL" id="FLQS01000040">
    <property type="protein sequence ID" value="SBS77560.1"/>
    <property type="molecule type" value="Genomic_DNA"/>
</dbReference>
<proteinExistence type="predicted"/>
<accession>A0A1Y5PJF7</accession>
<gene>
    <name evidence="2" type="ORF">MHPYR_450003</name>
</gene>
<sequence length="117" mass="11970">MNDVVTATTWTITRAAILALTGSVVWAAPGGGTARSDMLALAPVSVPASPYPAEGPNPLNPPGCWDVDGIWHPDCWGPGQWGPGQYGPGQWGPGMMGPGQWGPGTGPGMMGPGQWGY</sequence>
<evidence type="ECO:0000313" key="2">
    <source>
        <dbReference type="EMBL" id="SBS77560.1"/>
    </source>
</evidence>